<feature type="binding site" evidence="8">
    <location>
        <position position="22"/>
    </location>
    <ligand>
        <name>GTP</name>
        <dbReference type="ChEBI" id="CHEBI:37565"/>
    </ligand>
</feature>
<keyword evidence="1 8" id="KW-0963">Cytoplasm</keyword>
<dbReference type="InterPro" id="IPR025877">
    <property type="entry name" value="MobA-like_NTP_Trfase"/>
</dbReference>
<comment type="similarity">
    <text evidence="8">Belongs to the MobA family.</text>
</comment>
<evidence type="ECO:0000259" key="9">
    <source>
        <dbReference type="Pfam" id="PF12804"/>
    </source>
</evidence>
<accession>A0ABQ5VXD1</accession>
<feature type="binding site" evidence="8">
    <location>
        <position position="65"/>
    </location>
    <ligand>
        <name>GTP</name>
        <dbReference type="ChEBI" id="CHEBI:37565"/>
    </ligand>
</feature>
<keyword evidence="7 8" id="KW-0501">Molybdenum cofactor biosynthesis</keyword>
<dbReference type="CDD" id="cd02503">
    <property type="entry name" value="MobA"/>
    <property type="match status" value="1"/>
</dbReference>
<comment type="catalytic activity">
    <reaction evidence="8">
        <text>Mo-molybdopterin + GTP + H(+) = Mo-molybdopterin guanine dinucleotide + diphosphate</text>
        <dbReference type="Rhea" id="RHEA:34243"/>
        <dbReference type="ChEBI" id="CHEBI:15378"/>
        <dbReference type="ChEBI" id="CHEBI:33019"/>
        <dbReference type="ChEBI" id="CHEBI:37565"/>
        <dbReference type="ChEBI" id="CHEBI:71302"/>
        <dbReference type="ChEBI" id="CHEBI:71310"/>
        <dbReference type="EC" id="2.7.7.77"/>
    </reaction>
</comment>
<keyword evidence="11" id="KW-1185">Reference proteome</keyword>
<evidence type="ECO:0000256" key="7">
    <source>
        <dbReference type="ARBA" id="ARBA00023150"/>
    </source>
</evidence>
<dbReference type="InterPro" id="IPR013482">
    <property type="entry name" value="Molybde_CF_guanTrfase"/>
</dbReference>
<keyword evidence="10" id="KW-0548">Nucleotidyltransferase</keyword>
<dbReference type="PANTHER" id="PTHR19136:SF81">
    <property type="entry name" value="MOLYBDENUM COFACTOR GUANYLYLTRANSFERASE"/>
    <property type="match status" value="1"/>
</dbReference>
<sequence>MTDPLGVVLAGGQSRRMGDADKAQMRYPWGARLVDHAADRLARQIPCVAVNSTIDYTTGHAWIRDSIADFAGPLAGVLAGLDHAAAKGFSRIVTVSVDAPFYPTDLAASLCAEAGPIVLAKSSTGEKGRNLQPTFGAWDVDLRHDLRRALNGTTRKVLAFVTQYEWQTVEWDTEDLDVFFNANRPEDLLEVHRLASLYSGEWE</sequence>
<keyword evidence="3 8" id="KW-0479">Metal-binding</keyword>
<dbReference type="Gene3D" id="3.90.550.10">
    <property type="entry name" value="Spore Coat Polysaccharide Biosynthesis Protein SpsA, Chain A"/>
    <property type="match status" value="1"/>
</dbReference>
<evidence type="ECO:0000256" key="8">
    <source>
        <dbReference type="HAMAP-Rule" id="MF_00316"/>
    </source>
</evidence>
<proteinExistence type="inferred from homology"/>
<evidence type="ECO:0000313" key="10">
    <source>
        <dbReference type="EMBL" id="GLQ35864.1"/>
    </source>
</evidence>
<evidence type="ECO:0000256" key="6">
    <source>
        <dbReference type="ARBA" id="ARBA00023134"/>
    </source>
</evidence>
<reference evidence="11" key="1">
    <citation type="journal article" date="2019" name="Int. J. Syst. Evol. Microbiol.">
        <title>The Global Catalogue of Microorganisms (GCM) 10K type strain sequencing project: providing services to taxonomists for standard genome sequencing and annotation.</title>
        <authorList>
            <consortium name="The Broad Institute Genomics Platform"/>
            <consortium name="The Broad Institute Genome Sequencing Center for Infectious Disease"/>
            <person name="Wu L."/>
            <person name="Ma J."/>
        </authorList>
    </citation>
    <scope>NUCLEOTIDE SEQUENCE [LARGE SCALE GENOMIC DNA]</scope>
    <source>
        <strain evidence="11">NBRC 110140</strain>
    </source>
</reference>
<dbReference type="HAMAP" id="MF_00316">
    <property type="entry name" value="MobA"/>
    <property type="match status" value="1"/>
</dbReference>
<feature type="binding site" evidence="8">
    <location>
        <position position="98"/>
    </location>
    <ligand>
        <name>Mg(2+)</name>
        <dbReference type="ChEBI" id="CHEBI:18420"/>
    </ligand>
</feature>
<dbReference type="GO" id="GO:0016779">
    <property type="term" value="F:nucleotidyltransferase activity"/>
    <property type="evidence" value="ECO:0007669"/>
    <property type="project" value="UniProtKB-KW"/>
</dbReference>
<keyword evidence="6 8" id="KW-0342">GTP-binding</keyword>
<evidence type="ECO:0000256" key="1">
    <source>
        <dbReference type="ARBA" id="ARBA00022490"/>
    </source>
</evidence>
<evidence type="ECO:0000256" key="3">
    <source>
        <dbReference type="ARBA" id="ARBA00022723"/>
    </source>
</evidence>
<feature type="domain" description="MobA-like NTP transferase" evidence="9">
    <location>
        <begin position="6"/>
        <end position="159"/>
    </location>
</feature>
<comment type="caution">
    <text evidence="10">The sequence shown here is derived from an EMBL/GenBank/DDBJ whole genome shotgun (WGS) entry which is preliminary data.</text>
</comment>
<keyword evidence="5 8" id="KW-0460">Magnesium</keyword>
<keyword evidence="4 8" id="KW-0547">Nucleotide-binding</keyword>
<dbReference type="EC" id="2.7.7.77" evidence="8"/>
<name>A0ABQ5VXD1_9RHOB</name>
<dbReference type="Proteomes" id="UP001156694">
    <property type="component" value="Unassembled WGS sequence"/>
</dbReference>
<dbReference type="EMBL" id="BSNN01000006">
    <property type="protein sequence ID" value="GLQ35864.1"/>
    <property type="molecule type" value="Genomic_DNA"/>
</dbReference>
<comment type="subcellular location">
    <subcellularLocation>
        <location evidence="8">Cytoplasm</location>
    </subcellularLocation>
</comment>
<keyword evidence="2 8" id="KW-0808">Transferase</keyword>
<feature type="binding site" evidence="8">
    <location>
        <position position="98"/>
    </location>
    <ligand>
        <name>GTP</name>
        <dbReference type="ChEBI" id="CHEBI:37565"/>
    </ligand>
</feature>
<dbReference type="SUPFAM" id="SSF53448">
    <property type="entry name" value="Nucleotide-diphospho-sugar transferases"/>
    <property type="match status" value="1"/>
</dbReference>
<comment type="domain">
    <text evidence="8">The N-terminal domain determines nucleotide recognition and specific binding, while the C-terminal domain determines the specific binding to the target protein.</text>
</comment>
<evidence type="ECO:0000256" key="4">
    <source>
        <dbReference type="ARBA" id="ARBA00022741"/>
    </source>
</evidence>
<evidence type="ECO:0000313" key="11">
    <source>
        <dbReference type="Proteomes" id="UP001156694"/>
    </source>
</evidence>
<comment type="subunit">
    <text evidence="8">Monomer.</text>
</comment>
<feature type="binding site" evidence="8">
    <location>
        <position position="51"/>
    </location>
    <ligand>
        <name>GTP</name>
        <dbReference type="ChEBI" id="CHEBI:37565"/>
    </ligand>
</feature>
<comment type="cofactor">
    <cofactor evidence="8">
        <name>Mg(2+)</name>
        <dbReference type="ChEBI" id="CHEBI:18420"/>
    </cofactor>
</comment>
<comment type="function">
    <text evidence="8">Transfers a GMP moiety from GTP to Mo-molybdopterin (Mo-MPT) cofactor (Moco or molybdenum cofactor) to form Mo-molybdopterin guanine dinucleotide (Mo-MGD) cofactor.</text>
</comment>
<evidence type="ECO:0000256" key="2">
    <source>
        <dbReference type="ARBA" id="ARBA00022679"/>
    </source>
</evidence>
<organism evidence="10 11">
    <name type="scientific">Amylibacter marinus</name>
    <dbReference type="NCBI Taxonomy" id="1475483"/>
    <lineage>
        <taxon>Bacteria</taxon>
        <taxon>Pseudomonadati</taxon>
        <taxon>Pseudomonadota</taxon>
        <taxon>Alphaproteobacteria</taxon>
        <taxon>Rhodobacterales</taxon>
        <taxon>Paracoccaceae</taxon>
        <taxon>Amylibacter</taxon>
    </lineage>
</organism>
<dbReference type="Pfam" id="PF12804">
    <property type="entry name" value="NTP_transf_3"/>
    <property type="match status" value="1"/>
</dbReference>
<dbReference type="PANTHER" id="PTHR19136">
    <property type="entry name" value="MOLYBDENUM COFACTOR GUANYLYLTRANSFERASE"/>
    <property type="match status" value="1"/>
</dbReference>
<dbReference type="InterPro" id="IPR029044">
    <property type="entry name" value="Nucleotide-diphossugar_trans"/>
</dbReference>
<feature type="binding site" evidence="8">
    <location>
        <begin position="9"/>
        <end position="11"/>
    </location>
    <ligand>
        <name>GTP</name>
        <dbReference type="ChEBI" id="CHEBI:37565"/>
    </ligand>
</feature>
<evidence type="ECO:0000256" key="5">
    <source>
        <dbReference type="ARBA" id="ARBA00022842"/>
    </source>
</evidence>
<protein>
    <recommendedName>
        <fullName evidence="8">Molybdenum cofactor guanylyltransferase</fullName>
        <shortName evidence="8">MoCo guanylyltransferase</shortName>
        <ecNumber evidence="8">2.7.7.77</ecNumber>
    </recommendedName>
    <alternativeName>
        <fullName evidence="8">GTP:molybdopterin guanylyltransferase</fullName>
    </alternativeName>
    <alternativeName>
        <fullName evidence="8">Mo-MPT guanylyltransferase</fullName>
    </alternativeName>
    <alternativeName>
        <fullName evidence="8">Molybdopterin guanylyltransferase</fullName>
    </alternativeName>
    <alternativeName>
        <fullName evidence="8">Molybdopterin-guanine dinucleotide synthase</fullName>
        <shortName evidence="8">MGD synthase</shortName>
    </alternativeName>
</protein>
<dbReference type="RefSeq" id="WP_284378931.1">
    <property type="nucleotide sequence ID" value="NZ_BSNN01000006.1"/>
</dbReference>
<gene>
    <name evidence="8 10" type="primary">mobA</name>
    <name evidence="10" type="ORF">GCM10007939_21480</name>
</gene>